<name>A0A1M4XZN5_9FLAO</name>
<evidence type="ECO:0000313" key="2">
    <source>
        <dbReference type="Proteomes" id="UP000184406"/>
    </source>
</evidence>
<evidence type="ECO:0000313" key="1">
    <source>
        <dbReference type="EMBL" id="SHE98796.1"/>
    </source>
</evidence>
<protein>
    <submittedName>
        <fullName evidence="1">Starch-binding associating with outer membrane</fullName>
    </submittedName>
</protein>
<dbReference type="Gene3D" id="1.25.40.390">
    <property type="match status" value="1"/>
</dbReference>
<dbReference type="PROSITE" id="PS51257">
    <property type="entry name" value="PROKAR_LIPOPROTEIN"/>
    <property type="match status" value="1"/>
</dbReference>
<dbReference type="EMBL" id="FQUX01000002">
    <property type="protein sequence ID" value="SHE98796.1"/>
    <property type="molecule type" value="Genomic_DNA"/>
</dbReference>
<gene>
    <name evidence="1" type="ORF">SAMN03080594_102256</name>
</gene>
<dbReference type="AlphaFoldDB" id="A0A1M4XZN5"/>
<reference evidence="2" key="1">
    <citation type="submission" date="2016-11" db="EMBL/GenBank/DDBJ databases">
        <authorList>
            <person name="Varghese N."/>
            <person name="Submissions S."/>
        </authorList>
    </citation>
    <scope>NUCLEOTIDE SEQUENCE [LARGE SCALE GENOMIC DNA]</scope>
    <source>
        <strain evidence="2">DSM 17539</strain>
    </source>
</reference>
<dbReference type="OrthoDB" id="725917at2"/>
<dbReference type="RefSeq" id="WP_072861105.1">
    <property type="nucleotide sequence ID" value="NZ_FQUX01000002.1"/>
</dbReference>
<proteinExistence type="predicted"/>
<accession>A0A1M4XZN5</accession>
<sequence>MKNLYSTYLKPSTILLLALLLQGCSDYLDVNTNPDSPSDYQVTEEVLLPGILSEFSYELVGGYFARTSSLWTAQVAVTGESRGLSTLVLQDTDVNNSWEFSLYTSVLKNAKLLEQKAGVNQNKGYSGIAKVIQAYALSITADFWGAAPWSQAFDPSIRKPSFDSQEELYLVIDTLLKDGITELGAALESSETIEGDILYGGDLLKWGEMAYALRARYAMRLIYAKGQGQADLAIAYVEESFSSNADNASFVFEDKESANNPWVQWEDKWNDVFINKFMVELMESYQDPRLIAFALQQTDGNIVGGENGTVIQLSATSQVSIHTAVGALNANKYFVENDSSVDWISFDELMFIAAEGYLFKGDYDNAELFMKRGIRANFEKIASQGVLILDDTDIDDYLNNIVFPTTLEAGQKMIIEQKYIAGFLQIEPYNDYRRTGYPEVPLPVTAFNNQIPERFPYPTNPILNNTENVPDVDYVSDKVWWDQK</sequence>
<dbReference type="InterPro" id="IPR011990">
    <property type="entry name" value="TPR-like_helical_dom_sf"/>
</dbReference>
<dbReference type="Proteomes" id="UP000184406">
    <property type="component" value="Unassembled WGS sequence"/>
</dbReference>
<dbReference type="SUPFAM" id="SSF48452">
    <property type="entry name" value="TPR-like"/>
    <property type="match status" value="1"/>
</dbReference>
<dbReference type="Pfam" id="PF12771">
    <property type="entry name" value="SusD-like_2"/>
    <property type="match status" value="1"/>
</dbReference>
<keyword evidence="2" id="KW-1185">Reference proteome</keyword>
<organism evidence="1 2">
    <name type="scientific">Arenibacter palladensis</name>
    <dbReference type="NCBI Taxonomy" id="237373"/>
    <lineage>
        <taxon>Bacteria</taxon>
        <taxon>Pseudomonadati</taxon>
        <taxon>Bacteroidota</taxon>
        <taxon>Flavobacteriia</taxon>
        <taxon>Flavobacteriales</taxon>
        <taxon>Flavobacteriaceae</taxon>
        <taxon>Arenibacter</taxon>
    </lineage>
</organism>
<dbReference type="InterPro" id="IPR041662">
    <property type="entry name" value="SusD-like_2"/>
</dbReference>